<comment type="catalytic activity">
    <reaction evidence="1">
        <text>ATP + protein L-histidine = ADP + protein N-phospho-L-histidine.</text>
        <dbReference type="EC" id="2.7.13.3"/>
    </reaction>
</comment>
<dbReference type="InterPro" id="IPR011110">
    <property type="entry name" value="Reg_prop"/>
</dbReference>
<dbReference type="Pfam" id="PF07495">
    <property type="entry name" value="Y_Y_Y"/>
    <property type="match status" value="1"/>
</dbReference>
<gene>
    <name evidence="8" type="ORF">EGM88_09700</name>
</gene>
<dbReference type="Pfam" id="PF02518">
    <property type="entry name" value="HATPase_c"/>
    <property type="match status" value="1"/>
</dbReference>
<evidence type="ECO:0000259" key="6">
    <source>
        <dbReference type="PROSITE" id="PS50109"/>
    </source>
</evidence>
<dbReference type="InterPro" id="IPR003661">
    <property type="entry name" value="HisK_dim/P_dom"/>
</dbReference>
<proteinExistence type="predicted"/>
<protein>
    <recommendedName>
        <fullName evidence="2">histidine kinase</fullName>
        <ecNumber evidence="2">2.7.13.3</ecNumber>
    </recommendedName>
</protein>
<accession>A0A3N4NQ27</accession>
<dbReference type="SUPFAM" id="SSF52172">
    <property type="entry name" value="CheY-like"/>
    <property type="match status" value="1"/>
</dbReference>
<feature type="domain" description="Histidine kinase" evidence="6">
    <location>
        <begin position="851"/>
        <end position="1063"/>
    </location>
</feature>
<keyword evidence="3 4" id="KW-0597">Phosphoprotein</keyword>
<evidence type="ECO:0000256" key="3">
    <source>
        <dbReference type="ARBA" id="ARBA00022553"/>
    </source>
</evidence>
<dbReference type="InterPro" id="IPR011123">
    <property type="entry name" value="Y_Y_Y"/>
</dbReference>
<dbReference type="Gene3D" id="2.130.10.10">
    <property type="entry name" value="YVTN repeat-like/Quinoprotein amine dehydrogenase"/>
    <property type="match status" value="2"/>
</dbReference>
<dbReference type="InterPro" id="IPR011006">
    <property type="entry name" value="CheY-like_superfamily"/>
</dbReference>
<dbReference type="Pfam" id="PF00512">
    <property type="entry name" value="HisKA"/>
    <property type="match status" value="1"/>
</dbReference>
<dbReference type="InterPro" id="IPR015943">
    <property type="entry name" value="WD40/YVTN_repeat-like_dom_sf"/>
</dbReference>
<dbReference type="PROSITE" id="PS50110">
    <property type="entry name" value="RESPONSE_REGULATORY"/>
    <property type="match status" value="1"/>
</dbReference>
<dbReference type="Proteomes" id="UP000270856">
    <property type="component" value="Unassembled WGS sequence"/>
</dbReference>
<dbReference type="InterPro" id="IPR001789">
    <property type="entry name" value="Sig_transdc_resp-reg_receiver"/>
</dbReference>
<evidence type="ECO:0000256" key="4">
    <source>
        <dbReference type="PROSITE-ProRule" id="PRU00169"/>
    </source>
</evidence>
<dbReference type="SMART" id="SM00387">
    <property type="entry name" value="HATPase_c"/>
    <property type="match status" value="1"/>
</dbReference>
<evidence type="ECO:0000256" key="2">
    <source>
        <dbReference type="ARBA" id="ARBA00012438"/>
    </source>
</evidence>
<organism evidence="8 9">
    <name type="scientific">Aureibaculum marinum</name>
    <dbReference type="NCBI Taxonomy" id="2487930"/>
    <lineage>
        <taxon>Bacteria</taxon>
        <taxon>Pseudomonadati</taxon>
        <taxon>Bacteroidota</taxon>
        <taxon>Flavobacteriia</taxon>
        <taxon>Flavobacteriales</taxon>
        <taxon>Flavobacteriaceae</taxon>
        <taxon>Aureibaculum</taxon>
    </lineage>
</organism>
<feature type="transmembrane region" description="Helical" evidence="5">
    <location>
        <begin position="21"/>
        <end position="42"/>
    </location>
</feature>
<dbReference type="OrthoDB" id="358279at2"/>
<keyword evidence="5" id="KW-0812">Transmembrane</keyword>
<dbReference type="PANTHER" id="PTHR43547">
    <property type="entry name" value="TWO-COMPONENT HISTIDINE KINASE"/>
    <property type="match status" value="1"/>
</dbReference>
<keyword evidence="9" id="KW-1185">Reference proteome</keyword>
<comment type="caution">
    <text evidence="8">The sequence shown here is derived from an EMBL/GenBank/DDBJ whole genome shotgun (WGS) entry which is preliminary data.</text>
</comment>
<dbReference type="CDD" id="cd00082">
    <property type="entry name" value="HisKA"/>
    <property type="match status" value="1"/>
</dbReference>
<evidence type="ECO:0000259" key="7">
    <source>
        <dbReference type="PROSITE" id="PS50110"/>
    </source>
</evidence>
<dbReference type="PANTHER" id="PTHR43547:SF2">
    <property type="entry name" value="HYBRID SIGNAL TRANSDUCTION HISTIDINE KINASE C"/>
    <property type="match status" value="1"/>
</dbReference>
<dbReference type="Gene3D" id="1.10.287.130">
    <property type="match status" value="1"/>
</dbReference>
<dbReference type="Pfam" id="PF07494">
    <property type="entry name" value="Reg_prop"/>
    <property type="match status" value="6"/>
</dbReference>
<dbReference type="Gene3D" id="2.60.40.10">
    <property type="entry name" value="Immunoglobulins"/>
    <property type="match status" value="1"/>
</dbReference>
<evidence type="ECO:0000256" key="5">
    <source>
        <dbReference type="SAM" id="Phobius"/>
    </source>
</evidence>
<reference evidence="8 9" key="1">
    <citation type="submission" date="2018-11" db="EMBL/GenBank/DDBJ databases">
        <title>Aureibaculum marinum gen. nov., sp. nov., a member of the family Flavobacteriaceae isolated from the Bohai Sea.</title>
        <authorList>
            <person name="Ji X."/>
        </authorList>
    </citation>
    <scope>NUCLEOTIDE SEQUENCE [LARGE SCALE GENOMIC DNA]</scope>
    <source>
        <strain evidence="8 9">BH-SD17</strain>
    </source>
</reference>
<keyword evidence="5" id="KW-0472">Membrane</keyword>
<dbReference type="SUPFAM" id="SSF50998">
    <property type="entry name" value="Quinoprotein alcohol dehydrogenase-like"/>
    <property type="match status" value="1"/>
</dbReference>
<sequence length="1221" mass="140373">MLNNNFRLIQLIFSRKHKLLTPYYCAFLKNYLFVFILILAHFSHAQNQISFKQLSIEHGLSQNSAISITQDSIGYLWIATQDGLNKYDGNNFTKYPHNFIDITKPNYSQLGKVYTDRQGNIWSIPINKTVLKFNSTKNSFDTFSNINDATTIFQDTYNNYFIGTYSEGLYKYTIETDTAVVVLNMDKTGVIYDIKQDENTLLLATDKGIVNVNILTNELLKIDNKTLTSDKIIHKFSSIAIDKDNTQWFGTFGDGLYFKKENDLYLTRASELDFAFILPDNLNILSLFLDSKNRLWIGTYGKGVYLIDFESKDLKHFKTQKNNPRSIHYNDILSIYEDYTGTIWFGTDGAGLSYYDKYLEKFNSIINFQVPNSIHIDVVRSIAVDKNNTIWIGTSGKGLTKYEPKINSWQTFTTSSHKSGLPSDRIMSLFIDDNGDLLIGTQEGGLSILSNGNFTNYNKNKLSNISTIWDIFKDSKNRYWLATRDNGLIQFTKDKGIVKQFNTKTHPDFSSNNIRVITEDVYGNLWLGTENEGLIKLNVSTGLITPYKKKEKDNNSLSNNNIKSLYYGPNEILWIGTNGGGLNAFDIKTKTFYHYTTDDGLSNNVIYSILPDNNNNLWLSSNKGIIKFTPLSKKTATPSIINYANYDGLATEFNTGAYFKATDGSLYFGGLEGFYWFNPSNLEENIIRNKTTITNFKVLDKSMSIRDSFQLKHNENTLSFEFSGMQFSLPKKNTFQYKLTGYETNWVNAGNKNYVRYTQLPPGDYVFEVKSSNYDGFWNPKPTTLSFSIAPPWYLTTIAKVTYFLLFLTLIYGIYQYFKWRFFMQVKFRLKENEAAKLQELNTFKSNLYIDISHELKTPLTLISGPVEEKLRSGKLSVEATKDYTLIQRNTNRLINLVDQLMQLAKIDQGKRKLLISENNMKLFLLSLAKSFSYQASVKKIKYEINIYDLGQTWYDEDVLEKIVTNLLSNAIKYCPKGGYCEITTKRERNEVIIIVKNTVQNIKEQELEKFYDRFYQKDKFKEGSGIGLALVKELVKLYKGKINCSLENDILIIFKVTLPVEPTYFKANQLKNKPKQNVGQSTLKRQHTPKNLKDKIKNGQLPKMLLVEDHKEMRKFIKDNLKQNYIIYEANNGEEGIEKAIKIGPDIIISDVRMPITDGLALCKTLKSNRNTSHIPIILLTADGSQEEELKALQSGAEDFLTKPFKLEILKERILKLILR</sequence>
<dbReference type="SUPFAM" id="SSF55874">
    <property type="entry name" value="ATPase domain of HSP90 chaperone/DNA topoisomerase II/histidine kinase"/>
    <property type="match status" value="1"/>
</dbReference>
<dbReference type="SUPFAM" id="SSF47384">
    <property type="entry name" value="Homodimeric domain of signal transducing histidine kinase"/>
    <property type="match status" value="1"/>
</dbReference>
<dbReference type="InterPro" id="IPR005467">
    <property type="entry name" value="His_kinase_dom"/>
</dbReference>
<dbReference type="Gene3D" id="3.40.50.2300">
    <property type="match status" value="1"/>
</dbReference>
<dbReference type="PROSITE" id="PS50109">
    <property type="entry name" value="HIS_KIN"/>
    <property type="match status" value="1"/>
</dbReference>
<dbReference type="SMART" id="SM00388">
    <property type="entry name" value="HisKA"/>
    <property type="match status" value="1"/>
</dbReference>
<keyword evidence="5" id="KW-1133">Transmembrane helix</keyword>
<feature type="transmembrane region" description="Helical" evidence="5">
    <location>
        <begin position="793"/>
        <end position="815"/>
    </location>
</feature>
<evidence type="ECO:0000313" key="9">
    <source>
        <dbReference type="Proteomes" id="UP000270856"/>
    </source>
</evidence>
<dbReference type="EC" id="2.7.13.3" evidence="2"/>
<dbReference type="SUPFAM" id="SSF101898">
    <property type="entry name" value="NHL repeat"/>
    <property type="match status" value="1"/>
</dbReference>
<dbReference type="EMBL" id="RPFJ01000011">
    <property type="protein sequence ID" value="RPD96627.1"/>
    <property type="molecule type" value="Genomic_DNA"/>
</dbReference>
<dbReference type="SMART" id="SM00448">
    <property type="entry name" value="REC"/>
    <property type="match status" value="1"/>
</dbReference>
<dbReference type="Gene3D" id="3.30.565.10">
    <property type="entry name" value="Histidine kinase-like ATPase, C-terminal domain"/>
    <property type="match status" value="1"/>
</dbReference>
<name>A0A3N4NQ27_9FLAO</name>
<dbReference type="GO" id="GO:0000155">
    <property type="term" value="F:phosphorelay sensor kinase activity"/>
    <property type="evidence" value="ECO:0007669"/>
    <property type="project" value="InterPro"/>
</dbReference>
<feature type="domain" description="Response regulatory" evidence="7">
    <location>
        <begin position="1104"/>
        <end position="1219"/>
    </location>
</feature>
<dbReference type="AlphaFoldDB" id="A0A3N4NQ27"/>
<dbReference type="InterPro" id="IPR036097">
    <property type="entry name" value="HisK_dim/P_sf"/>
</dbReference>
<dbReference type="Pfam" id="PF00072">
    <property type="entry name" value="Response_reg"/>
    <property type="match status" value="1"/>
</dbReference>
<evidence type="ECO:0000313" key="8">
    <source>
        <dbReference type="EMBL" id="RPD96627.1"/>
    </source>
</evidence>
<evidence type="ECO:0000256" key="1">
    <source>
        <dbReference type="ARBA" id="ARBA00000085"/>
    </source>
</evidence>
<dbReference type="InterPro" id="IPR003594">
    <property type="entry name" value="HATPase_dom"/>
</dbReference>
<dbReference type="InterPro" id="IPR013783">
    <property type="entry name" value="Ig-like_fold"/>
</dbReference>
<dbReference type="InterPro" id="IPR036890">
    <property type="entry name" value="HATPase_C_sf"/>
</dbReference>
<dbReference type="InterPro" id="IPR011047">
    <property type="entry name" value="Quinoprotein_ADH-like_sf"/>
</dbReference>
<feature type="modified residue" description="4-aspartylphosphate" evidence="4">
    <location>
        <position position="1152"/>
    </location>
</feature>